<name>I3DFD0_9PAST</name>
<dbReference type="Pfam" id="PF07733">
    <property type="entry name" value="DNA_pol3_alpha"/>
    <property type="match status" value="1"/>
</dbReference>
<dbReference type="GO" id="GO:0003676">
    <property type="term" value="F:nucleic acid binding"/>
    <property type="evidence" value="ECO:0007669"/>
    <property type="project" value="InterPro"/>
</dbReference>
<dbReference type="InterPro" id="IPR012340">
    <property type="entry name" value="NA-bd_OB-fold"/>
</dbReference>
<keyword evidence="14" id="KW-1185">Reference proteome</keyword>
<dbReference type="GO" id="GO:0006260">
    <property type="term" value="P:DNA replication"/>
    <property type="evidence" value="ECO:0007669"/>
    <property type="project" value="UniProtKB-KW"/>
</dbReference>
<comment type="catalytic activity">
    <reaction evidence="11">
        <text>DNA(n) + a 2'-deoxyribonucleoside 5'-triphosphate = DNA(n+1) + diphosphate</text>
        <dbReference type="Rhea" id="RHEA:22508"/>
        <dbReference type="Rhea" id="RHEA-COMP:17339"/>
        <dbReference type="Rhea" id="RHEA-COMP:17340"/>
        <dbReference type="ChEBI" id="CHEBI:33019"/>
        <dbReference type="ChEBI" id="CHEBI:61560"/>
        <dbReference type="ChEBI" id="CHEBI:173112"/>
        <dbReference type="EC" id="2.7.7.7"/>
    </reaction>
</comment>
<evidence type="ECO:0000313" key="13">
    <source>
        <dbReference type="EMBL" id="EIJ70423.1"/>
    </source>
</evidence>
<dbReference type="GO" id="GO:0005737">
    <property type="term" value="C:cytoplasm"/>
    <property type="evidence" value="ECO:0007669"/>
    <property type="project" value="UniProtKB-SubCell"/>
</dbReference>
<dbReference type="Gene3D" id="1.10.150.870">
    <property type="match status" value="1"/>
</dbReference>
<keyword evidence="5 13" id="KW-0808">Transferase</keyword>
<dbReference type="CDD" id="cd07433">
    <property type="entry name" value="PHP_PolIIIA_DnaE1"/>
    <property type="match status" value="1"/>
</dbReference>
<dbReference type="NCBIfam" id="NF004226">
    <property type="entry name" value="PRK05673.1"/>
    <property type="match status" value="1"/>
</dbReference>
<dbReference type="SUPFAM" id="SSF89550">
    <property type="entry name" value="PHP domain-like"/>
    <property type="match status" value="1"/>
</dbReference>
<dbReference type="FunFam" id="1.10.150.870:FF:000001">
    <property type="entry name" value="DNA polymerase III subunit alpha"/>
    <property type="match status" value="1"/>
</dbReference>
<dbReference type="Pfam" id="PF14579">
    <property type="entry name" value="HHH_6"/>
    <property type="match status" value="1"/>
</dbReference>
<evidence type="ECO:0000256" key="5">
    <source>
        <dbReference type="ARBA" id="ARBA00022679"/>
    </source>
</evidence>
<organism evidence="13 14">
    <name type="scientific">Pasteurella bettyae CCUG 2042</name>
    <dbReference type="NCBI Taxonomy" id="1095749"/>
    <lineage>
        <taxon>Bacteria</taxon>
        <taxon>Pseudomonadati</taxon>
        <taxon>Pseudomonadota</taxon>
        <taxon>Gammaproteobacteria</taxon>
        <taxon>Pasteurellales</taxon>
        <taxon>Pasteurellaceae</taxon>
        <taxon>Pasteurella</taxon>
    </lineage>
</organism>
<dbReference type="eggNOG" id="COG0587">
    <property type="taxonomic scope" value="Bacteria"/>
</dbReference>
<evidence type="ECO:0000256" key="9">
    <source>
        <dbReference type="ARBA" id="ARBA00025611"/>
    </source>
</evidence>
<gene>
    <name evidence="13" type="primary">dnaE</name>
    <name evidence="13" type="ORF">HMPREF1052_1422</name>
</gene>
<proteinExistence type="predicted"/>
<accession>I3DFD0</accession>
<evidence type="ECO:0000256" key="10">
    <source>
        <dbReference type="ARBA" id="ARBA00026073"/>
    </source>
</evidence>
<keyword evidence="6 13" id="KW-0548">Nucleotidyltransferase</keyword>
<dbReference type="PANTHER" id="PTHR32294">
    <property type="entry name" value="DNA POLYMERASE III SUBUNIT ALPHA"/>
    <property type="match status" value="1"/>
</dbReference>
<dbReference type="InterPro" id="IPR003141">
    <property type="entry name" value="Pol/His_phosphatase_N"/>
</dbReference>
<dbReference type="InterPro" id="IPR040982">
    <property type="entry name" value="DNA_pol3_finger"/>
</dbReference>
<evidence type="ECO:0000256" key="3">
    <source>
        <dbReference type="ARBA" id="ARBA00019114"/>
    </source>
</evidence>
<dbReference type="Proteomes" id="UP000006457">
    <property type="component" value="Unassembled WGS sequence"/>
</dbReference>
<dbReference type="InterPro" id="IPR041931">
    <property type="entry name" value="DNA_pol3_alpha_thumb_dom"/>
</dbReference>
<dbReference type="NCBIfam" id="TIGR00594">
    <property type="entry name" value="polc"/>
    <property type="match status" value="1"/>
</dbReference>
<dbReference type="GO" id="GO:0008408">
    <property type="term" value="F:3'-5' exonuclease activity"/>
    <property type="evidence" value="ECO:0007669"/>
    <property type="project" value="InterPro"/>
</dbReference>
<evidence type="ECO:0000256" key="7">
    <source>
        <dbReference type="ARBA" id="ARBA00022705"/>
    </source>
</evidence>
<evidence type="ECO:0000256" key="6">
    <source>
        <dbReference type="ARBA" id="ARBA00022695"/>
    </source>
</evidence>
<dbReference type="OrthoDB" id="9803237at2"/>
<sequence length="1159" mass="130010">MPEPRFVHLRVHSDFSMIDGIAKVKPLVKTCVQENMVAMALTDFTNFCGLVKFYGSSLESGIKPIMGADVLVKSQLMGDERFELTLLAKNNEGYKNITLLLSKAYQRGYEDLPYIDQDWLIEHRDGVIILSGGRNGDVGKKLLKNNATDDVESAVAFYQKYFPEHYYLALTRTGHAEEETYVQAAIKLAQKHQLPVVATNDVVFLKADDFEAHEIRVAIHDGYTLDDPKRPKLYTEQQYFRSEQEMCDLFADIPSALENTVLIAQRCNVTIRLGEYFLPQFPTGELSTEDYLIKRARDGLEERLAVLFPDEQERQEKREIYDQRLETELGVINQMGFPGYFLIVMEFIQWSKDNNIPVGPGRGSGAGSLVAYSLRITDLDPLEFDLLFERFLNPERVSMPDFDVDFCMDNRDKVIEHVADMYGRGAVSQIITFGTMAAKAVIRDVGRVLGHPYGFVDRISKLIPSDPGMTLAKAFDAEPQLQTIYDSDEEVKALIDMARKLEGVTRNAGKHAGGVVISPTLITDFAPLYCDSEGKHPVTHFDKSDVEYAGLVKFDFLGLRTLTIIKWALDMINARMEREGKPLVDISHIPLDDPASFALLLKSETTAVFQLESRGMKDLIKRLQPDCFEDIIALVALFRPGPLESGMVQNFIDRKHGREEVAYPDAQYQHECLKPILEPTYGVIVYQEQVMQIAQELAGYTLGGADLLRRAMGKKKPEEMAKQRSVFEKGAIDKGIDGELAMKIFDLVEKFAGYGFNKSHSAAYALVSYQTLWLKTHFPAEFMAAVMTSEMDNTDKIVGLYDECLRMGLKVTPPDINTGKHHFSVNDHGEIVYGIGAIKGVGEGPIEALVAAREQGGIFKDLFDLCARVDLKKINRRTFESLIMSGAFDKLGPHRAALSKNLEDALKASDQHAKDRAAGQADMFGVLTQSPEDVEIAYANTPRWSEKQILDGERETLGLYLSSHPISRYLKELSHYSQNRLKDLVPNIRGQVSTASGLVVASRFAMTKKGNRLGIATLDDRSGRLDITLFAEALERFGEKLEKDTVVVVSGQVSYDDFTQGLRMSVRDLMTLDEARSRYAKSLAISLSQQQITPQFLKQFKAVIEPYSGGTMPINVYYQSPEGRALLKLGVQWYIKPTDDLLGELVNMLGESAVELEFE</sequence>
<comment type="subunit">
    <text evidence="10">DNA polymerase III contains a core (composed of alpha, epsilon and theta chains) that associates with a tau subunit. This core dimerizes to form the POLIII' complex. PolIII' associates with the gamma complex (composed of gamma, delta, delta', psi and chi chains) and with the beta chain to form the complete DNA polymerase III complex.</text>
</comment>
<dbReference type="InterPro" id="IPR029460">
    <property type="entry name" value="DNAPol_HHH"/>
</dbReference>
<dbReference type="Pfam" id="PF01336">
    <property type="entry name" value="tRNA_anti-codon"/>
    <property type="match status" value="1"/>
</dbReference>
<keyword evidence="7" id="KW-0235">DNA replication</keyword>
<dbReference type="EMBL" id="AJSX01000019">
    <property type="protein sequence ID" value="EIJ70423.1"/>
    <property type="molecule type" value="Genomic_DNA"/>
</dbReference>
<dbReference type="InterPro" id="IPR049821">
    <property type="entry name" value="PolIIIA_DnaE1_PHP"/>
</dbReference>
<dbReference type="Pfam" id="PF02811">
    <property type="entry name" value="PHP"/>
    <property type="match status" value="1"/>
</dbReference>
<dbReference type="InterPro" id="IPR016195">
    <property type="entry name" value="Pol/histidinol_Pase-like"/>
</dbReference>
<dbReference type="AlphaFoldDB" id="I3DFD0"/>
<dbReference type="PANTHER" id="PTHR32294:SF0">
    <property type="entry name" value="DNA POLYMERASE III SUBUNIT ALPHA"/>
    <property type="match status" value="1"/>
</dbReference>
<evidence type="ECO:0000256" key="4">
    <source>
        <dbReference type="ARBA" id="ARBA00022490"/>
    </source>
</evidence>
<evidence type="ECO:0000259" key="12">
    <source>
        <dbReference type="SMART" id="SM00481"/>
    </source>
</evidence>
<feature type="domain" description="Polymerase/histidinol phosphatase N-terminal" evidence="12">
    <location>
        <begin position="7"/>
        <end position="74"/>
    </location>
</feature>
<dbReference type="Gene3D" id="1.10.10.1600">
    <property type="entry name" value="Bacterial DNA polymerase III alpha subunit, thumb domain"/>
    <property type="match status" value="1"/>
</dbReference>
<evidence type="ECO:0000256" key="1">
    <source>
        <dbReference type="ARBA" id="ARBA00004496"/>
    </source>
</evidence>
<keyword evidence="4" id="KW-0963">Cytoplasm</keyword>
<evidence type="ECO:0000313" key="14">
    <source>
        <dbReference type="Proteomes" id="UP000006457"/>
    </source>
</evidence>
<dbReference type="FunFam" id="1.10.10.1600:FF:000001">
    <property type="entry name" value="DNA polymerase III subunit alpha"/>
    <property type="match status" value="1"/>
</dbReference>
<evidence type="ECO:0000256" key="2">
    <source>
        <dbReference type="ARBA" id="ARBA00012417"/>
    </source>
</evidence>
<protein>
    <recommendedName>
        <fullName evidence="3">DNA polymerase III subunit alpha</fullName>
        <ecNumber evidence="2">2.7.7.7</ecNumber>
    </recommendedName>
</protein>
<dbReference type="EC" id="2.7.7.7" evidence="2"/>
<evidence type="ECO:0000256" key="8">
    <source>
        <dbReference type="ARBA" id="ARBA00022932"/>
    </source>
</evidence>
<dbReference type="PATRIC" id="fig|1095749.3.peg.746"/>
<dbReference type="Gene3D" id="3.20.20.140">
    <property type="entry name" value="Metal-dependent hydrolases"/>
    <property type="match status" value="1"/>
</dbReference>
<comment type="caution">
    <text evidence="13">The sequence shown here is derived from an EMBL/GenBank/DDBJ whole genome shotgun (WGS) entry which is preliminary data.</text>
</comment>
<dbReference type="InterPro" id="IPR011708">
    <property type="entry name" value="DNA_pol3_alpha_NTPase_dom"/>
</dbReference>
<keyword evidence="8" id="KW-0239">DNA-directed DNA polymerase</keyword>
<dbReference type="GO" id="GO:0003887">
    <property type="term" value="F:DNA-directed DNA polymerase activity"/>
    <property type="evidence" value="ECO:0007669"/>
    <property type="project" value="UniProtKB-KW"/>
</dbReference>
<dbReference type="SMART" id="SM00481">
    <property type="entry name" value="POLIIIAc"/>
    <property type="match status" value="1"/>
</dbReference>
<comment type="function">
    <text evidence="9">DNA polymerase III is a complex, multichain enzyme responsible for most of the replicative synthesis in bacteria. This DNA polymerase also exhibits 3' to 5' exonuclease activity. The alpha chain is the DNA polymerase.</text>
</comment>
<dbReference type="InterPro" id="IPR004365">
    <property type="entry name" value="NA-bd_OB_tRNA"/>
</dbReference>
<dbReference type="CDD" id="cd04485">
    <property type="entry name" value="DnaE_OBF"/>
    <property type="match status" value="1"/>
</dbReference>
<dbReference type="InterPro" id="IPR004805">
    <property type="entry name" value="DnaE2/DnaE/PolC"/>
</dbReference>
<evidence type="ECO:0000256" key="11">
    <source>
        <dbReference type="ARBA" id="ARBA00049244"/>
    </source>
</evidence>
<dbReference type="Gene3D" id="2.40.50.140">
    <property type="entry name" value="Nucleic acid-binding proteins"/>
    <property type="match status" value="1"/>
</dbReference>
<comment type="subcellular location">
    <subcellularLocation>
        <location evidence="1">Cytoplasm</location>
    </subcellularLocation>
</comment>
<dbReference type="RefSeq" id="WP_005759830.1">
    <property type="nucleotide sequence ID" value="NZ_AJSX01000019.1"/>
</dbReference>
<dbReference type="InterPro" id="IPR048472">
    <property type="entry name" value="DNA_pol_IIIA_C"/>
</dbReference>
<dbReference type="Pfam" id="PF20914">
    <property type="entry name" value="DNA_pol_IIIA_C"/>
    <property type="match status" value="1"/>
</dbReference>
<dbReference type="InterPro" id="IPR004013">
    <property type="entry name" value="PHP_dom"/>
</dbReference>
<reference evidence="13 14" key="1">
    <citation type="submission" date="2012-03" db="EMBL/GenBank/DDBJ databases">
        <authorList>
            <person name="Harkins D.M."/>
            <person name="Madupu R."/>
            <person name="Durkin A.S."/>
            <person name="Torralba M."/>
            <person name="Methe B."/>
            <person name="Sutton G.G."/>
            <person name="Nelson K.E."/>
        </authorList>
    </citation>
    <scope>NUCLEOTIDE SEQUENCE [LARGE SCALE GENOMIC DNA]</scope>
    <source>
        <strain evidence="13 14">CCUG 2042</strain>
    </source>
</reference>
<dbReference type="Pfam" id="PF17657">
    <property type="entry name" value="DNA_pol3_finger"/>
    <property type="match status" value="1"/>
</dbReference>